<evidence type="ECO:0000313" key="2">
    <source>
        <dbReference type="Proteomes" id="UP000002495"/>
    </source>
</evidence>
<dbReference type="Proteomes" id="UP000002495">
    <property type="component" value="Chromosome"/>
</dbReference>
<reference evidence="1 2" key="1">
    <citation type="journal article" date="2003" name="Proc. Natl. Acad. Sci. U.S.A.">
        <title>The complete genome sequence of the carcinogenic bacterium Helicobacter hepaticus.</title>
        <authorList>
            <person name="Suerbaum S."/>
            <person name="Josenhans C."/>
            <person name="Sterzenbach T."/>
            <person name="Drescher B."/>
            <person name="Brandt P."/>
            <person name="Bell M."/>
            <person name="Droege M."/>
            <person name="Fartmann B."/>
            <person name="Fischer H.-P."/>
            <person name="Ge Z."/>
            <person name="Hoerster A."/>
            <person name="Holland R."/>
            <person name="Klein K."/>
            <person name="Koenig J."/>
            <person name="Macko L."/>
            <person name="Mendz G.L."/>
            <person name="Nyakatura G."/>
            <person name="Schauer D.B."/>
            <person name="Shen Z."/>
            <person name="Weber J."/>
            <person name="Frosch M."/>
            <person name="Fox J.G."/>
        </authorList>
    </citation>
    <scope>NUCLEOTIDE SEQUENCE [LARGE SCALE GENOMIC DNA]</scope>
    <source>
        <strain evidence="2">ATCC 51449 / 3B1</strain>
    </source>
</reference>
<organism evidence="1 2">
    <name type="scientific">Helicobacter hepaticus (strain ATCC 51449 / 3B1)</name>
    <dbReference type="NCBI Taxonomy" id="235279"/>
    <lineage>
        <taxon>Bacteria</taxon>
        <taxon>Pseudomonadati</taxon>
        <taxon>Campylobacterota</taxon>
        <taxon>Epsilonproteobacteria</taxon>
        <taxon>Campylobacterales</taxon>
        <taxon>Helicobacteraceae</taxon>
        <taxon>Helicobacter</taxon>
    </lineage>
</organism>
<proteinExistence type="predicted"/>
<name>Q7VFN9_HELHP</name>
<evidence type="ECO:0000313" key="1">
    <source>
        <dbReference type="EMBL" id="AAP78233.1"/>
    </source>
</evidence>
<gene>
    <name evidence="1" type="ordered locus">HH_1636</name>
</gene>
<dbReference type="KEGG" id="hhe:HH_1636"/>
<dbReference type="EMBL" id="AE017125">
    <property type="protein sequence ID" value="AAP78233.1"/>
    <property type="molecule type" value="Genomic_DNA"/>
</dbReference>
<dbReference type="STRING" id="235279.HH_1636"/>
<dbReference type="RefSeq" id="WP_011116476.1">
    <property type="nucleotide sequence ID" value="NC_004917.1"/>
</dbReference>
<protein>
    <submittedName>
        <fullName evidence="1">Uncharacterized protein</fullName>
    </submittedName>
</protein>
<keyword evidence="2" id="KW-1185">Reference proteome</keyword>
<sequence>MFRFILILVFLGINIYADDKAKIKELYKQWGGIYVKDMQINEKSVRLGFLIDDNCYVNEHQSADGEGNDGMGNFYCSIYYSKDGKDFLDWWKHNIDFVTEPQDQNYATTRIISLISKQNAVIKVYSMEFANDFCNIKVQKQGENITLEKTECKLDGFILHDEVFGTYTKSEKW</sequence>
<dbReference type="AlphaFoldDB" id="Q7VFN9"/>
<accession>Q7VFN9</accession>
<dbReference type="HOGENOM" id="CLU_1545512_0_0_7"/>
<dbReference type="OrthoDB" id="5321259at2"/>